<dbReference type="InterPro" id="IPR000238">
    <property type="entry name" value="RbfA"/>
</dbReference>
<protein>
    <recommendedName>
        <fullName evidence="3">Ribosome-binding factor A, mitochondrial</fullName>
    </recommendedName>
</protein>
<evidence type="ECO:0000313" key="2">
    <source>
        <dbReference type="Proteomes" id="UP001153636"/>
    </source>
</evidence>
<dbReference type="Gene3D" id="3.30.300.20">
    <property type="match status" value="1"/>
</dbReference>
<dbReference type="GO" id="GO:0006364">
    <property type="term" value="P:rRNA processing"/>
    <property type="evidence" value="ECO:0007669"/>
    <property type="project" value="InterPro"/>
</dbReference>
<dbReference type="SUPFAM" id="SSF89919">
    <property type="entry name" value="Ribosome-binding factor A, RbfA"/>
    <property type="match status" value="1"/>
</dbReference>
<dbReference type="InterPro" id="IPR023799">
    <property type="entry name" value="RbfA_dom_sf"/>
</dbReference>
<evidence type="ECO:0000313" key="1">
    <source>
        <dbReference type="EMBL" id="CAH1111839.1"/>
    </source>
</evidence>
<evidence type="ECO:0008006" key="3">
    <source>
        <dbReference type="Google" id="ProtNLM"/>
    </source>
</evidence>
<keyword evidence="2" id="KW-1185">Reference proteome</keyword>
<dbReference type="Proteomes" id="UP001153636">
    <property type="component" value="Chromosome 6"/>
</dbReference>
<dbReference type="InterPro" id="IPR039212">
    <property type="entry name" value="RBFA_mitochondrial"/>
</dbReference>
<name>A0A9P0D4R0_9CUCU</name>
<dbReference type="EMBL" id="OV651818">
    <property type="protein sequence ID" value="CAH1111839.1"/>
    <property type="molecule type" value="Genomic_DNA"/>
</dbReference>
<accession>A0A9P0D4R0</accession>
<organism evidence="1 2">
    <name type="scientific">Psylliodes chrysocephalus</name>
    <dbReference type="NCBI Taxonomy" id="3402493"/>
    <lineage>
        <taxon>Eukaryota</taxon>
        <taxon>Metazoa</taxon>
        <taxon>Ecdysozoa</taxon>
        <taxon>Arthropoda</taxon>
        <taxon>Hexapoda</taxon>
        <taxon>Insecta</taxon>
        <taxon>Pterygota</taxon>
        <taxon>Neoptera</taxon>
        <taxon>Endopterygota</taxon>
        <taxon>Coleoptera</taxon>
        <taxon>Polyphaga</taxon>
        <taxon>Cucujiformia</taxon>
        <taxon>Chrysomeloidea</taxon>
        <taxon>Chrysomelidae</taxon>
        <taxon>Galerucinae</taxon>
        <taxon>Alticini</taxon>
        <taxon>Psylliodes</taxon>
    </lineage>
</organism>
<sequence>MSKIIKIKRIKMFSFKSSHINSRKILIITSFLKYNIGVHTSCSVNGHGQVVKTMKKVLGNNLKKKRMYFQEAVASPANTFSKVPLGNTCINPRRAVVLNKLFMRNVTDVMSSGECAALIVGLGVEINKVKITHDYKILKVYWTATTTNLEVVEEKLHKCAGLLRHELSALRLMGQVPLIKFVKDKTFIILAELDKRLSIADYGEEGPSNIDPAAHLMSEFELVLPIEKNLKEKLAKLEEQNPWEIEESQSIQLSPMTHCVFDLDHEAIMNRIKQAGTKTRYNTNITKDEQWANFKLNQYSNTDPLVLGNAKLQREAFNKFLQQRQVLRMKEVKISKEDDLDFVDIKEQGYELKSTHYENTEDDFIVEDIDENNIK</sequence>
<dbReference type="OrthoDB" id="418445at2759"/>
<reference evidence="1" key="1">
    <citation type="submission" date="2022-01" db="EMBL/GenBank/DDBJ databases">
        <authorList>
            <person name="King R."/>
        </authorList>
    </citation>
    <scope>NUCLEOTIDE SEQUENCE</scope>
</reference>
<gene>
    <name evidence="1" type="ORF">PSYICH_LOCUS11924</name>
</gene>
<dbReference type="AlphaFoldDB" id="A0A9P0D4R0"/>
<dbReference type="PANTHER" id="PTHR14725:SF0">
    <property type="entry name" value="RIBOSOME-BINDING FACTOR A, MITOCHONDRIAL-RELATED"/>
    <property type="match status" value="1"/>
</dbReference>
<dbReference type="PANTHER" id="PTHR14725">
    <property type="entry name" value="RIBOSOME-BINDING FACTOR A, MITOCHONDRIAL-RELATED"/>
    <property type="match status" value="1"/>
</dbReference>
<dbReference type="Pfam" id="PF02033">
    <property type="entry name" value="RBFA"/>
    <property type="match status" value="1"/>
</dbReference>
<proteinExistence type="predicted"/>
<dbReference type="InterPro" id="IPR015946">
    <property type="entry name" value="KH_dom-like_a/b"/>
</dbReference>